<organism evidence="6 7">
    <name type="scientific">Leishmania braziliensis MHOM/BR/75/M2904</name>
    <dbReference type="NCBI Taxonomy" id="420245"/>
    <lineage>
        <taxon>Eukaryota</taxon>
        <taxon>Discoba</taxon>
        <taxon>Euglenozoa</taxon>
        <taxon>Kinetoplastea</taxon>
        <taxon>Metakinetoplastina</taxon>
        <taxon>Trypanosomatida</taxon>
        <taxon>Trypanosomatidae</taxon>
        <taxon>Leishmaniinae</taxon>
        <taxon>Leishmania</taxon>
        <taxon>Leishmania braziliensis species complex</taxon>
    </lineage>
</organism>
<keyword evidence="2" id="KW-0520">NAD</keyword>
<dbReference type="Gene3D" id="3.40.50.720">
    <property type="entry name" value="NAD(P)-binding Rossmann-like Domain"/>
    <property type="match status" value="2"/>
</dbReference>
<evidence type="ECO:0000256" key="1">
    <source>
        <dbReference type="ARBA" id="ARBA00001911"/>
    </source>
</evidence>
<reference evidence="6 7" key="1">
    <citation type="submission" date="2018-09" db="EMBL/GenBank/DDBJ databases">
        <authorList>
            <person name="Peiro R."/>
            <person name="Begona"/>
            <person name="Cbmso G."/>
            <person name="Lopez M."/>
            <person name="Gonzalez S."/>
        </authorList>
    </citation>
    <scope>NUCLEOTIDE SEQUENCE [LARGE SCALE GENOMIC DNA]</scope>
</reference>
<evidence type="ECO:0000259" key="5">
    <source>
        <dbReference type="Pfam" id="PF16363"/>
    </source>
</evidence>
<gene>
    <name evidence="6" type="ORF">LBRM2904_26.2200</name>
</gene>
<comment type="cofactor">
    <cofactor evidence="1">
        <name>NAD(+)</name>
        <dbReference type="ChEBI" id="CHEBI:57540"/>
    </cofactor>
</comment>
<sequence>MNSNETAVTDADAPSSSTPPQAGTAPLPRITTADLSEHPALVIAHGEAHVHDLLHHLPGHRILVTGGCGFIGSAFIRHLLVYAPATVHIFNLDTLEYCAGVDAVLGALSATGDADRATLGGDTSASEDQSTTAASCPSSNAGSPVSRYHFIPGSILDATLVLDALRTHRIDVIVHMAAQTHVENSFSKSLLFTKVNVVGTHTLLECAREYGQLTRFLHISTDEVYGETPATVRPADETSTVLRPTNPYAATKAAAEHLVSSYHHSFRLPVLISRSNNVFGPGQYPEKVIPRFITCALRQERLPIQGDGHHQRSFLYIEDVVRALSTILVRGTVGEVYNIAGEEELSVHEVAQRVVACIAGADHDKVRAASRAEFDASYVRYVADRAYNDARYCSDKEKLAALGWTQQVSFGEGLHRTVSWYRGHPLEAGGYWKGGSGAGATASCSGSPSC</sequence>
<dbReference type="KEGG" id="lbz:LBRM_26_2150"/>
<accession>A0A3P3Z9Q5</accession>
<dbReference type="AlphaFoldDB" id="A0A3P3Z9Q5"/>
<dbReference type="InterPro" id="IPR005888">
    <property type="entry name" value="dTDP_Gluc_deHydtase"/>
</dbReference>
<dbReference type="CDD" id="cd05246">
    <property type="entry name" value="dTDP_GD_SDR_e"/>
    <property type="match status" value="1"/>
</dbReference>
<dbReference type="PANTHER" id="PTHR43000">
    <property type="entry name" value="DTDP-D-GLUCOSE 4,6-DEHYDRATASE-RELATED"/>
    <property type="match status" value="1"/>
</dbReference>
<dbReference type="VEuPathDB" id="TriTrypDB:LbrM.26.2150"/>
<dbReference type="InterPro" id="IPR036291">
    <property type="entry name" value="NAD(P)-bd_dom_sf"/>
</dbReference>
<evidence type="ECO:0000313" key="7">
    <source>
        <dbReference type="Proteomes" id="UP000319462"/>
    </source>
</evidence>
<evidence type="ECO:0000256" key="3">
    <source>
        <dbReference type="ARBA" id="ARBA00023239"/>
    </source>
</evidence>
<dbReference type="EMBL" id="LS997625">
    <property type="protein sequence ID" value="SYZ66885.1"/>
    <property type="molecule type" value="Genomic_DNA"/>
</dbReference>
<dbReference type="InterPro" id="IPR016040">
    <property type="entry name" value="NAD(P)-bd_dom"/>
</dbReference>
<evidence type="ECO:0000256" key="2">
    <source>
        <dbReference type="ARBA" id="ARBA00023027"/>
    </source>
</evidence>
<feature type="region of interest" description="Disordered" evidence="4">
    <location>
        <begin position="117"/>
        <end position="143"/>
    </location>
</feature>
<dbReference type="Gene3D" id="3.90.25.10">
    <property type="entry name" value="UDP-galactose 4-epimerase, domain 1"/>
    <property type="match status" value="1"/>
</dbReference>
<evidence type="ECO:0000256" key="4">
    <source>
        <dbReference type="SAM" id="MobiDB-lite"/>
    </source>
</evidence>
<dbReference type="Pfam" id="PF16363">
    <property type="entry name" value="GDP_Man_Dehyd"/>
    <property type="match status" value="1"/>
</dbReference>
<dbReference type="GO" id="GO:0009225">
    <property type="term" value="P:nucleotide-sugar metabolic process"/>
    <property type="evidence" value="ECO:0007669"/>
    <property type="project" value="InterPro"/>
</dbReference>
<protein>
    <submittedName>
        <fullName evidence="6">GDP-mannose_4_-6_dehydratase</fullName>
    </submittedName>
</protein>
<dbReference type="Proteomes" id="UP000319462">
    <property type="component" value="Chromosome 26"/>
</dbReference>
<feature type="region of interest" description="Disordered" evidence="4">
    <location>
        <begin position="1"/>
        <end position="28"/>
    </location>
</feature>
<evidence type="ECO:0000313" key="6">
    <source>
        <dbReference type="EMBL" id="SYZ66885.1"/>
    </source>
</evidence>
<name>A0A3P3Z9Q5_LEIBR</name>
<feature type="compositionally biased region" description="Polar residues" evidence="4">
    <location>
        <begin position="121"/>
        <end position="143"/>
    </location>
</feature>
<proteinExistence type="predicted"/>
<keyword evidence="3" id="KW-0456">Lyase</keyword>
<dbReference type="RefSeq" id="XP_001562445.1">
    <property type="nucleotide sequence ID" value="XM_001562395.1"/>
</dbReference>
<feature type="domain" description="NAD(P)-binding" evidence="5">
    <location>
        <begin position="144"/>
        <end position="416"/>
    </location>
</feature>
<dbReference type="SUPFAM" id="SSF51735">
    <property type="entry name" value="NAD(P)-binding Rossmann-fold domains"/>
    <property type="match status" value="1"/>
</dbReference>
<dbReference type="GO" id="GO:0008460">
    <property type="term" value="F:dTDP-glucose 4,6-dehydratase activity"/>
    <property type="evidence" value="ECO:0007669"/>
    <property type="project" value="InterPro"/>
</dbReference>